<comment type="caution">
    <text evidence="1">The sequence shown here is derived from an EMBL/GenBank/DDBJ whole genome shotgun (WGS) entry which is preliminary data.</text>
</comment>
<gene>
    <name evidence="1" type="ORF">ACFPOG_25960</name>
</gene>
<evidence type="ECO:0008006" key="3">
    <source>
        <dbReference type="Google" id="ProtNLM"/>
    </source>
</evidence>
<accession>A0ABW0KDZ8</accession>
<evidence type="ECO:0000313" key="1">
    <source>
        <dbReference type="EMBL" id="MFC5451650.1"/>
    </source>
</evidence>
<proteinExistence type="predicted"/>
<keyword evidence="2" id="KW-1185">Reference proteome</keyword>
<dbReference type="InterPro" id="IPR036890">
    <property type="entry name" value="HATPase_C_sf"/>
</dbReference>
<dbReference type="EMBL" id="JBHSMJ010000039">
    <property type="protein sequence ID" value="MFC5451650.1"/>
    <property type="molecule type" value="Genomic_DNA"/>
</dbReference>
<name>A0ABW0KDZ8_9BACL</name>
<dbReference type="Gene3D" id="3.30.565.10">
    <property type="entry name" value="Histidine kinase-like ATPase, C-terminal domain"/>
    <property type="match status" value="1"/>
</dbReference>
<dbReference type="RefSeq" id="WP_377526305.1">
    <property type="nucleotide sequence ID" value="NZ_JBHSMJ010000039.1"/>
</dbReference>
<evidence type="ECO:0000313" key="2">
    <source>
        <dbReference type="Proteomes" id="UP001596044"/>
    </source>
</evidence>
<protein>
    <recommendedName>
        <fullName evidence="3">Histidine kinase/HSP90-like ATPase domain-containing protein</fullName>
    </recommendedName>
</protein>
<dbReference type="SUPFAM" id="SSF55874">
    <property type="entry name" value="ATPase domain of HSP90 chaperone/DNA topoisomerase II/histidine kinase"/>
    <property type="match status" value="1"/>
</dbReference>
<reference evidence="2" key="1">
    <citation type="journal article" date="2019" name="Int. J. Syst. Evol. Microbiol.">
        <title>The Global Catalogue of Microorganisms (GCM) 10K type strain sequencing project: providing services to taxonomists for standard genome sequencing and annotation.</title>
        <authorList>
            <consortium name="The Broad Institute Genomics Platform"/>
            <consortium name="The Broad Institute Genome Sequencing Center for Infectious Disease"/>
            <person name="Wu L."/>
            <person name="Ma J."/>
        </authorList>
    </citation>
    <scope>NUCLEOTIDE SEQUENCE [LARGE SCALE GENOMIC DNA]</scope>
    <source>
        <strain evidence="2">KACC 11904</strain>
    </source>
</reference>
<dbReference type="Proteomes" id="UP001596044">
    <property type="component" value="Unassembled WGS sequence"/>
</dbReference>
<organism evidence="1 2">
    <name type="scientific">Paenibacillus aestuarii</name>
    <dbReference type="NCBI Taxonomy" id="516965"/>
    <lineage>
        <taxon>Bacteria</taxon>
        <taxon>Bacillati</taxon>
        <taxon>Bacillota</taxon>
        <taxon>Bacilli</taxon>
        <taxon>Bacillales</taxon>
        <taxon>Paenibacillaceae</taxon>
        <taxon>Paenibacillus</taxon>
    </lineage>
</organism>
<sequence>MEIIDTGVEMNEKQLLLLGNPLYSTKTKGTGLGLMVNYRIIETLGDNSR</sequence>